<feature type="domain" description="Integrase-type" evidence="19">
    <location>
        <begin position="745"/>
        <end position="786"/>
    </location>
</feature>
<dbReference type="Pfam" id="PF02022">
    <property type="entry name" value="Integrase_Zn"/>
    <property type="match status" value="1"/>
</dbReference>
<dbReference type="SUPFAM" id="SSF46919">
    <property type="entry name" value="N-terminal Zn binding domain of HIV integrase"/>
    <property type="match status" value="1"/>
</dbReference>
<dbReference type="Gene3D" id="3.30.420.10">
    <property type="entry name" value="Ribonuclease H-like superfamily/Ribonuclease H"/>
    <property type="match status" value="2"/>
</dbReference>
<evidence type="ECO:0000256" key="6">
    <source>
        <dbReference type="ARBA" id="ARBA00022750"/>
    </source>
</evidence>
<keyword evidence="2" id="KW-0808">Transferase</keyword>
<reference evidence="23 24" key="1">
    <citation type="submission" date="2018-07" db="EMBL/GenBank/DDBJ databases">
        <title>A high quality draft genome assembly of the barn swallow (H. rustica rustica).</title>
        <authorList>
            <person name="Formenti G."/>
            <person name="Chiara M."/>
            <person name="Poveda L."/>
            <person name="Francoijs K.-J."/>
            <person name="Bonisoli-Alquati A."/>
            <person name="Canova L."/>
            <person name="Gianfranceschi L."/>
            <person name="Horner D.S."/>
            <person name="Saino N."/>
        </authorList>
    </citation>
    <scope>NUCLEOTIDE SEQUENCE [LARGE SCALE GENOMIC DNA]</scope>
    <source>
        <strain evidence="23">Chelidonia</strain>
        <tissue evidence="23">Blood</tissue>
    </source>
</reference>
<dbReference type="InterPro" id="IPR045345">
    <property type="entry name" value="Gag_p24_C"/>
</dbReference>
<feature type="domain" description="RNase H type-1" evidence="20">
    <location>
        <begin position="603"/>
        <end position="740"/>
    </location>
</feature>
<dbReference type="PROSITE" id="PS51027">
    <property type="entry name" value="INTEGRASE_DBD"/>
    <property type="match status" value="1"/>
</dbReference>
<dbReference type="SUPFAM" id="SSF53098">
    <property type="entry name" value="Ribonuclease H-like"/>
    <property type="match status" value="2"/>
</dbReference>
<keyword evidence="16" id="KW-0511">Multifunctional enzyme</keyword>
<dbReference type="GO" id="GO:0003964">
    <property type="term" value="F:RNA-directed DNA polymerase activity"/>
    <property type="evidence" value="ECO:0007669"/>
    <property type="project" value="UniProtKB-KW"/>
</dbReference>
<keyword evidence="3" id="KW-0548">Nucleotidyltransferase</keyword>
<dbReference type="InterPro" id="IPR003308">
    <property type="entry name" value="Integrase_Zn-bd_dom_N"/>
</dbReference>
<evidence type="ECO:0000259" key="21">
    <source>
        <dbReference type="PROSITE" id="PS50994"/>
    </source>
</evidence>
<comment type="similarity">
    <text evidence="1">Belongs to the beta type-B retroviral polymerase family. HERV class-II K(HML-2) pol subfamily.</text>
</comment>
<dbReference type="InterPro" id="IPR036397">
    <property type="entry name" value="RNaseH_sf"/>
</dbReference>
<dbReference type="Pfam" id="PF00075">
    <property type="entry name" value="RNase_H"/>
    <property type="match status" value="1"/>
</dbReference>
<evidence type="ECO:0000256" key="14">
    <source>
        <dbReference type="ARBA" id="ARBA00022932"/>
    </source>
</evidence>
<keyword evidence="5" id="KW-0479">Metal-binding</keyword>
<evidence type="ECO:0000256" key="11">
    <source>
        <dbReference type="ARBA" id="ARBA00022884"/>
    </source>
</evidence>
<dbReference type="InterPro" id="IPR012337">
    <property type="entry name" value="RNaseH-like_sf"/>
</dbReference>
<keyword evidence="9" id="KW-0862">Zinc</keyword>
<evidence type="ECO:0000256" key="15">
    <source>
        <dbReference type="ARBA" id="ARBA00023125"/>
    </source>
</evidence>
<feature type="domain" description="Integrase-type" evidence="22">
    <location>
        <begin position="967"/>
        <end position="1014"/>
    </location>
</feature>
<dbReference type="EMBL" id="QRBI01000104">
    <property type="protein sequence ID" value="RMC16255.1"/>
    <property type="molecule type" value="Genomic_DNA"/>
</dbReference>
<dbReference type="InterPro" id="IPR017856">
    <property type="entry name" value="Integrase-like_N"/>
</dbReference>
<evidence type="ECO:0000259" key="20">
    <source>
        <dbReference type="PROSITE" id="PS50879"/>
    </source>
</evidence>
<dbReference type="OrthoDB" id="9386368at2759"/>
<keyword evidence="4" id="KW-0540">Nuclease</keyword>
<feature type="DNA-binding region" description="Integrase-type" evidence="18">
    <location>
        <begin position="967"/>
        <end position="1014"/>
    </location>
</feature>
<keyword evidence="11" id="KW-0694">RNA-binding</keyword>
<dbReference type="GO" id="GO:0035613">
    <property type="term" value="F:RNA stem-loop binding"/>
    <property type="evidence" value="ECO:0007669"/>
    <property type="project" value="TreeGrafter"/>
</dbReference>
<gene>
    <name evidence="23" type="ORF">DUI87_08470</name>
</gene>
<organism evidence="23 24">
    <name type="scientific">Hirundo rustica rustica</name>
    <dbReference type="NCBI Taxonomy" id="333673"/>
    <lineage>
        <taxon>Eukaryota</taxon>
        <taxon>Metazoa</taxon>
        <taxon>Chordata</taxon>
        <taxon>Craniata</taxon>
        <taxon>Vertebrata</taxon>
        <taxon>Euteleostomi</taxon>
        <taxon>Archelosauria</taxon>
        <taxon>Archosauria</taxon>
        <taxon>Dinosauria</taxon>
        <taxon>Saurischia</taxon>
        <taxon>Theropoda</taxon>
        <taxon>Coelurosauria</taxon>
        <taxon>Aves</taxon>
        <taxon>Neognathae</taxon>
        <taxon>Neoaves</taxon>
        <taxon>Telluraves</taxon>
        <taxon>Australaves</taxon>
        <taxon>Passeriformes</taxon>
        <taxon>Sylvioidea</taxon>
        <taxon>Hirundinidae</taxon>
        <taxon>Hirundo</taxon>
    </lineage>
</organism>
<evidence type="ECO:0000256" key="1">
    <source>
        <dbReference type="ARBA" id="ARBA00010879"/>
    </source>
</evidence>
<name>A0A3M0KT16_HIRRU</name>
<proteinExistence type="inferred from homology"/>
<dbReference type="GO" id="GO:0004523">
    <property type="term" value="F:RNA-DNA hybrid ribonuclease activity"/>
    <property type="evidence" value="ECO:0007669"/>
    <property type="project" value="InterPro"/>
</dbReference>
<dbReference type="Pfam" id="PF00607">
    <property type="entry name" value="Gag_p24"/>
    <property type="match status" value="1"/>
</dbReference>
<dbReference type="InterPro" id="IPR036862">
    <property type="entry name" value="Integrase_C_dom_sf_retrovir"/>
</dbReference>
<evidence type="ECO:0000256" key="2">
    <source>
        <dbReference type="ARBA" id="ARBA00022679"/>
    </source>
</evidence>
<protein>
    <submittedName>
        <fullName evidence="23">Uncharacterized protein</fullName>
    </submittedName>
</protein>
<dbReference type="GO" id="GO:0008270">
    <property type="term" value="F:zinc ion binding"/>
    <property type="evidence" value="ECO:0007669"/>
    <property type="project" value="UniProtKB-KW"/>
</dbReference>
<dbReference type="GO" id="GO:0003887">
    <property type="term" value="F:DNA-directed DNA polymerase activity"/>
    <property type="evidence" value="ECO:0007669"/>
    <property type="project" value="UniProtKB-KW"/>
</dbReference>
<dbReference type="InterPro" id="IPR043502">
    <property type="entry name" value="DNA/RNA_pol_sf"/>
</dbReference>
<dbReference type="InterPro" id="IPR010661">
    <property type="entry name" value="RVT_thumb"/>
</dbReference>
<dbReference type="SUPFAM" id="SSF50122">
    <property type="entry name" value="DNA-binding domain of retroviral integrase"/>
    <property type="match status" value="1"/>
</dbReference>
<dbReference type="PANTHER" id="PTHR41694:SF4">
    <property type="entry name" value="ENDOGENOUS RETROVIRUS GROUP K MEMBER 10 POL PROTEIN-RELATED"/>
    <property type="match status" value="1"/>
</dbReference>
<keyword evidence="12" id="KW-0229">DNA integration</keyword>
<dbReference type="Gene3D" id="3.30.70.270">
    <property type="match status" value="1"/>
</dbReference>
<feature type="domain" description="Integrase catalytic" evidence="21">
    <location>
        <begin position="795"/>
        <end position="957"/>
    </location>
</feature>
<dbReference type="AlphaFoldDB" id="A0A3M0KT16"/>
<evidence type="ECO:0000256" key="4">
    <source>
        <dbReference type="ARBA" id="ARBA00022722"/>
    </source>
</evidence>
<dbReference type="Pfam" id="PF06817">
    <property type="entry name" value="RVT_thumb"/>
    <property type="match status" value="1"/>
</dbReference>
<dbReference type="PANTHER" id="PTHR41694">
    <property type="entry name" value="ENDOGENOUS RETROVIRUS GROUP K MEMBER POL PROTEIN"/>
    <property type="match status" value="1"/>
</dbReference>
<keyword evidence="13" id="KW-0695">RNA-directed DNA polymerase</keyword>
<keyword evidence="15" id="KW-0238">DNA-binding</keyword>
<dbReference type="GO" id="GO:0016032">
    <property type="term" value="P:viral process"/>
    <property type="evidence" value="ECO:0007669"/>
    <property type="project" value="InterPro"/>
</dbReference>
<evidence type="ECO:0000259" key="19">
    <source>
        <dbReference type="PROSITE" id="PS50876"/>
    </source>
</evidence>
<dbReference type="Gene3D" id="1.10.10.200">
    <property type="match status" value="1"/>
</dbReference>
<dbReference type="Gene3D" id="1.10.375.10">
    <property type="entry name" value="Human Immunodeficiency Virus Type 1 Capsid Protein"/>
    <property type="match status" value="1"/>
</dbReference>
<keyword evidence="14" id="KW-0239">DNA-directed DNA polymerase</keyword>
<evidence type="ECO:0000256" key="17">
    <source>
        <dbReference type="PROSITE-ProRule" id="PRU00450"/>
    </source>
</evidence>
<keyword evidence="6" id="KW-0064">Aspartyl protease</keyword>
<dbReference type="InterPro" id="IPR001584">
    <property type="entry name" value="Integrase_cat-core"/>
</dbReference>
<dbReference type="PROSITE" id="PS50879">
    <property type="entry name" value="RNASE_H_1"/>
    <property type="match status" value="1"/>
</dbReference>
<evidence type="ECO:0000256" key="12">
    <source>
        <dbReference type="ARBA" id="ARBA00022908"/>
    </source>
</evidence>
<evidence type="ECO:0000256" key="10">
    <source>
        <dbReference type="ARBA" id="ARBA00022842"/>
    </source>
</evidence>
<dbReference type="Pfam" id="PF00078">
    <property type="entry name" value="RVT_1"/>
    <property type="match status" value="1"/>
</dbReference>
<dbReference type="PROSITE" id="PS50994">
    <property type="entry name" value="INTEGRASE"/>
    <property type="match status" value="1"/>
</dbReference>
<dbReference type="SUPFAM" id="SSF47943">
    <property type="entry name" value="Retrovirus capsid protein, N-terminal core domain"/>
    <property type="match status" value="1"/>
</dbReference>
<keyword evidence="6" id="KW-0645">Protease</keyword>
<dbReference type="GO" id="GO:0003677">
    <property type="term" value="F:DNA binding"/>
    <property type="evidence" value="ECO:0007669"/>
    <property type="project" value="UniProtKB-KW"/>
</dbReference>
<dbReference type="Proteomes" id="UP000269221">
    <property type="component" value="Unassembled WGS sequence"/>
</dbReference>
<evidence type="ECO:0000256" key="13">
    <source>
        <dbReference type="ARBA" id="ARBA00022918"/>
    </source>
</evidence>
<dbReference type="SUPFAM" id="SSF47353">
    <property type="entry name" value="Retrovirus capsid dimerization domain-like"/>
    <property type="match status" value="1"/>
</dbReference>
<keyword evidence="7" id="KW-0255">Endonuclease</keyword>
<comment type="caution">
    <text evidence="23">The sequence shown here is derived from an EMBL/GenBank/DDBJ whole genome shotgun (WGS) entry which is preliminary data.</text>
</comment>
<accession>A0A3M0KT16</accession>
<dbReference type="InterPro" id="IPR043128">
    <property type="entry name" value="Rev_trsase/Diguanyl_cyclase"/>
</dbReference>
<evidence type="ECO:0000256" key="3">
    <source>
        <dbReference type="ARBA" id="ARBA00022695"/>
    </source>
</evidence>
<dbReference type="GO" id="GO:0015074">
    <property type="term" value="P:DNA integration"/>
    <property type="evidence" value="ECO:0007669"/>
    <property type="project" value="UniProtKB-KW"/>
</dbReference>
<dbReference type="InterPro" id="IPR002156">
    <property type="entry name" value="RNaseH_domain"/>
</dbReference>
<dbReference type="InterPro" id="IPR000477">
    <property type="entry name" value="RT_dom"/>
</dbReference>
<dbReference type="GO" id="GO:0004190">
    <property type="term" value="F:aspartic-type endopeptidase activity"/>
    <property type="evidence" value="ECO:0007669"/>
    <property type="project" value="UniProtKB-KW"/>
</dbReference>
<dbReference type="InterPro" id="IPR001037">
    <property type="entry name" value="Integrase_C_retrovir"/>
</dbReference>
<dbReference type="SUPFAM" id="SSF56672">
    <property type="entry name" value="DNA/RNA polymerases"/>
    <property type="match status" value="1"/>
</dbReference>
<evidence type="ECO:0000256" key="5">
    <source>
        <dbReference type="ARBA" id="ARBA00022723"/>
    </source>
</evidence>
<keyword evidence="17" id="KW-0863">Zinc-finger</keyword>
<evidence type="ECO:0000313" key="24">
    <source>
        <dbReference type="Proteomes" id="UP000269221"/>
    </source>
</evidence>
<evidence type="ECO:0000256" key="16">
    <source>
        <dbReference type="ARBA" id="ARBA00023268"/>
    </source>
</evidence>
<evidence type="ECO:0000313" key="23">
    <source>
        <dbReference type="EMBL" id="RMC16255.1"/>
    </source>
</evidence>
<dbReference type="Gene3D" id="1.10.1200.30">
    <property type="match status" value="1"/>
</dbReference>
<dbReference type="InterPro" id="IPR008919">
    <property type="entry name" value="Retrov_capsid_N"/>
</dbReference>
<evidence type="ECO:0000256" key="7">
    <source>
        <dbReference type="ARBA" id="ARBA00022759"/>
    </source>
</evidence>
<evidence type="ECO:0000256" key="8">
    <source>
        <dbReference type="ARBA" id="ARBA00022801"/>
    </source>
</evidence>
<dbReference type="PROSITE" id="PS50876">
    <property type="entry name" value="ZF_INTEGRASE"/>
    <property type="match status" value="1"/>
</dbReference>
<dbReference type="Gene3D" id="2.30.30.10">
    <property type="entry name" value="Integrase, C-terminal domain superfamily, retroviral"/>
    <property type="match status" value="1"/>
</dbReference>
<evidence type="ECO:0000256" key="9">
    <source>
        <dbReference type="ARBA" id="ARBA00022833"/>
    </source>
</evidence>
<sequence>MHQPSPVPSVSPVVYKGSRGGHNVRAVHHPYSQATIRDLCKAHRDYGQDSPYFRGLLRSDLEAAVVIPADLRQLFSCLLDSTELKLWEAAWRQLLREALPSLLADPETAIDENGNALTLEQLMGEGRWTDPTDQASGIPIKALMVIREHAVTAFFGMVPDGPVIPYYKIIQGTKEAFTKFVERLTRAIEVQVAEVAMREGILREMMFANANNLCRNAILSLPLDPPPTIQDMRRVCQLKVPFMQGYDQDTKQRTPRVAAISGTQQEHIRRPLELTEAVHLTTADWTFLSVNTKEQGAWPVQGKELIVIGDSAGQAIIHRYMDDVLVCAPTDDVLSHALDLTINVLIAAGFELQEEKVQRMPPWKYLGLEIGKRTIVPQKLAIKTKVSSLADVHQLCGALNWVKPWLGLTTEDLAPLFNLLKGGEELSSPRALTPEAKKALERIQDAMSSRQAHRFDPELPFKFIILGKLPHLHGMIFQWKDIPKKYRDGKDPLSIIEWVFLSHQRSKRMTRPQELVAELIRKARFRIRELAGCDFVCIHIPIGLRSGQISKSMLEHLLQENEALQFALDSFTGQISIHRPAHKIFNQDVKFVLSLKEVRSRRPLKALTVFTDTSGRSHKSVLTWKDPQTQQWEADVAEVEGSPQVAELAAVVRAFERFPEPFNLVTDSAYVAGVVSRAEQAILQEVSNIALYELLSKLVKLVSHREQPFFVMHTRSHTELPGFIAEGNRKADALAAPAEMAPLPNIFEQAKLSHQLFHQNAPGLVRRFHLTREQAKAVVAACPSCSQHAVPTLHAGVNPRGLRSCEVWQTDVTHFPEFGRQKYIHVSIDTFSGAVFASAHTGEKAGDVIKHLIHAFSFLGIPKELKTDNGPAYKSRELCSFLQQWGVEHKTGIPHSPTGQAMVERTHGTIKRVLHQQQRVLKAETPAVRLARALFTINFLNCSFEGLNPPIIRHFGASSLFSIRERPPVMVRDPESGRTEGPHDLVTWGRGYACVSTPTGPRWIPSKWVKPYVPKGSGSKKVISPQVAEAAWRRKRKQRQHHWAELPFPYCSYPE</sequence>
<dbReference type="Pfam" id="PF19317">
    <property type="entry name" value="Gag_p24_C"/>
    <property type="match status" value="1"/>
</dbReference>
<keyword evidence="8" id="KW-0378">Hydrolase</keyword>
<dbReference type="Pfam" id="PF00552">
    <property type="entry name" value="IN_DBD_C"/>
    <property type="match status" value="1"/>
</dbReference>
<dbReference type="InterPro" id="IPR008916">
    <property type="entry name" value="Retrov_capsid_C"/>
</dbReference>
<dbReference type="Pfam" id="PF00665">
    <property type="entry name" value="rve"/>
    <property type="match status" value="1"/>
</dbReference>
<keyword evidence="10" id="KW-0460">Magnesium</keyword>
<keyword evidence="24" id="KW-1185">Reference proteome</keyword>
<evidence type="ECO:0000259" key="22">
    <source>
        <dbReference type="PROSITE" id="PS51027"/>
    </source>
</evidence>
<evidence type="ECO:0000256" key="18">
    <source>
        <dbReference type="PROSITE-ProRule" id="PRU00506"/>
    </source>
</evidence>